<evidence type="ECO:0000256" key="1">
    <source>
        <dbReference type="SAM" id="SignalP"/>
    </source>
</evidence>
<proteinExistence type="predicted"/>
<feature type="signal peptide" evidence="1">
    <location>
        <begin position="1"/>
        <end position="23"/>
    </location>
</feature>
<reference evidence="2" key="2">
    <citation type="submission" date="2021-05" db="EMBL/GenBank/DDBJ databases">
        <authorList>
            <person name="Pain A."/>
        </authorList>
    </citation>
    <scope>NUCLEOTIDE SEQUENCE</scope>
    <source>
        <strain evidence="2">1802A</strain>
    </source>
</reference>
<dbReference type="AlphaFoldDB" id="A0AAD9GHL5"/>
<name>A0AAD9GHL5_BABDI</name>
<evidence type="ECO:0000313" key="2">
    <source>
        <dbReference type="EMBL" id="KAK1938609.1"/>
    </source>
</evidence>
<evidence type="ECO:0008006" key="4">
    <source>
        <dbReference type="Google" id="ProtNLM"/>
    </source>
</evidence>
<keyword evidence="1" id="KW-0732">Signal</keyword>
<comment type="caution">
    <text evidence="2">The sequence shown here is derived from an EMBL/GenBank/DDBJ whole genome shotgun (WGS) entry which is preliminary data.</text>
</comment>
<gene>
    <name evidence="2" type="ORF">X943_002685</name>
</gene>
<sequence>MLFMKIWLLIVAAISLINRKVCAYEPEFELDESETSSGFSVRILKFGIAGSRGITKGDQVKILLRSFSPSVESHIVGTAQQDFVAGKHPVTPLNQAILNMRVDEIRRIGIPFGNYGKIYYEVHVLSIE</sequence>
<evidence type="ECO:0000313" key="3">
    <source>
        <dbReference type="Proteomes" id="UP001195914"/>
    </source>
</evidence>
<dbReference type="EMBL" id="JAHBMH010000024">
    <property type="protein sequence ID" value="KAK1938609.1"/>
    <property type="molecule type" value="Genomic_DNA"/>
</dbReference>
<reference evidence="2" key="1">
    <citation type="journal article" date="2014" name="Nucleic Acids Res.">
        <title>The evolutionary dynamics of variant antigen genes in Babesia reveal a history of genomic innovation underlying host-parasite interaction.</title>
        <authorList>
            <person name="Jackson A.P."/>
            <person name="Otto T.D."/>
            <person name="Darby A."/>
            <person name="Ramaprasad A."/>
            <person name="Xia D."/>
            <person name="Echaide I.E."/>
            <person name="Farber M."/>
            <person name="Gahlot S."/>
            <person name="Gamble J."/>
            <person name="Gupta D."/>
            <person name="Gupta Y."/>
            <person name="Jackson L."/>
            <person name="Malandrin L."/>
            <person name="Malas T.B."/>
            <person name="Moussa E."/>
            <person name="Nair M."/>
            <person name="Reid A.J."/>
            <person name="Sanders M."/>
            <person name="Sharma J."/>
            <person name="Tracey A."/>
            <person name="Quail M.A."/>
            <person name="Weir W."/>
            <person name="Wastling J.M."/>
            <person name="Hall N."/>
            <person name="Willadsen P."/>
            <person name="Lingelbach K."/>
            <person name="Shiels B."/>
            <person name="Tait A."/>
            <person name="Berriman M."/>
            <person name="Allred D.R."/>
            <person name="Pain A."/>
        </authorList>
    </citation>
    <scope>NUCLEOTIDE SEQUENCE</scope>
    <source>
        <strain evidence="2">1802A</strain>
    </source>
</reference>
<keyword evidence="3" id="KW-1185">Reference proteome</keyword>
<dbReference type="Proteomes" id="UP001195914">
    <property type="component" value="Unassembled WGS sequence"/>
</dbReference>
<protein>
    <recommendedName>
        <fullName evidence="4">Peptidylprolyl isomerase</fullName>
    </recommendedName>
</protein>
<accession>A0AAD9GHL5</accession>
<organism evidence="2 3">
    <name type="scientific">Babesia divergens</name>
    <dbReference type="NCBI Taxonomy" id="32595"/>
    <lineage>
        <taxon>Eukaryota</taxon>
        <taxon>Sar</taxon>
        <taxon>Alveolata</taxon>
        <taxon>Apicomplexa</taxon>
        <taxon>Aconoidasida</taxon>
        <taxon>Piroplasmida</taxon>
        <taxon>Babesiidae</taxon>
        <taxon>Babesia</taxon>
    </lineage>
</organism>
<feature type="chain" id="PRO_5042010328" description="Peptidylprolyl isomerase" evidence="1">
    <location>
        <begin position="24"/>
        <end position="128"/>
    </location>
</feature>